<protein>
    <recommendedName>
        <fullName evidence="4">DUF3953 domain-containing protein</fullName>
    </recommendedName>
</protein>
<gene>
    <name evidence="2" type="ORF">J2S15_000870</name>
</gene>
<keyword evidence="1" id="KW-1133">Transmembrane helix</keyword>
<feature type="transmembrane region" description="Helical" evidence="1">
    <location>
        <begin position="34"/>
        <end position="53"/>
    </location>
</feature>
<accession>A0ABU0E052</accession>
<dbReference type="EMBL" id="JAUSUR010000001">
    <property type="protein sequence ID" value="MDQ0360139.1"/>
    <property type="molecule type" value="Genomic_DNA"/>
</dbReference>
<evidence type="ECO:0008006" key="4">
    <source>
        <dbReference type="Google" id="ProtNLM"/>
    </source>
</evidence>
<evidence type="ECO:0000256" key="1">
    <source>
        <dbReference type="SAM" id="Phobius"/>
    </source>
</evidence>
<name>A0ABU0E052_9FIRM</name>
<evidence type="ECO:0000313" key="2">
    <source>
        <dbReference type="EMBL" id="MDQ0360139.1"/>
    </source>
</evidence>
<feature type="transmembrane region" description="Helical" evidence="1">
    <location>
        <begin position="9"/>
        <end position="28"/>
    </location>
</feature>
<evidence type="ECO:0000313" key="3">
    <source>
        <dbReference type="Proteomes" id="UP001230220"/>
    </source>
</evidence>
<dbReference type="Proteomes" id="UP001230220">
    <property type="component" value="Unassembled WGS sequence"/>
</dbReference>
<organism evidence="2 3">
    <name type="scientific">Breznakia pachnodae</name>
    <dbReference type="NCBI Taxonomy" id="265178"/>
    <lineage>
        <taxon>Bacteria</taxon>
        <taxon>Bacillati</taxon>
        <taxon>Bacillota</taxon>
        <taxon>Erysipelotrichia</taxon>
        <taxon>Erysipelotrichales</taxon>
        <taxon>Erysipelotrichaceae</taxon>
        <taxon>Breznakia</taxon>
    </lineage>
</organism>
<keyword evidence="1" id="KW-0812">Transmembrane</keyword>
<keyword evidence="3" id="KW-1185">Reference proteome</keyword>
<proteinExistence type="predicted"/>
<reference evidence="2 3" key="1">
    <citation type="submission" date="2023-07" db="EMBL/GenBank/DDBJ databases">
        <title>Genomic Encyclopedia of Type Strains, Phase IV (KMG-IV): sequencing the most valuable type-strain genomes for metagenomic binning, comparative biology and taxonomic classification.</title>
        <authorList>
            <person name="Goeker M."/>
        </authorList>
    </citation>
    <scope>NUCLEOTIDE SEQUENCE [LARGE SCALE GENOMIC DNA]</scope>
    <source>
        <strain evidence="2 3">DSM 16784</strain>
    </source>
</reference>
<feature type="transmembrane region" description="Helical" evidence="1">
    <location>
        <begin position="60"/>
        <end position="80"/>
    </location>
</feature>
<dbReference type="RefSeq" id="WP_307405801.1">
    <property type="nucleotide sequence ID" value="NZ_JAUSUR010000001.1"/>
</dbReference>
<keyword evidence="1" id="KW-0472">Membrane</keyword>
<sequence>MNNIQRLRLGLYTTGILIVILSRITTFIEYNVAMSIASVILSVTLCIDAYVFIENKKKFRAGLCIFFSVLVLLLLIYLWIFKI</sequence>
<comment type="caution">
    <text evidence="2">The sequence shown here is derived from an EMBL/GenBank/DDBJ whole genome shotgun (WGS) entry which is preliminary data.</text>
</comment>